<dbReference type="PANTHER" id="PTHR40068:SF1">
    <property type="entry name" value="TRANSCRIPTION REPRESSOR NIAR-RELATED"/>
    <property type="match status" value="1"/>
</dbReference>
<dbReference type="SUPFAM" id="SSF46785">
    <property type="entry name" value="Winged helix' DNA-binding domain"/>
    <property type="match status" value="1"/>
</dbReference>
<evidence type="ECO:0000313" key="4">
    <source>
        <dbReference type="EMBL" id="KRL47398.1"/>
    </source>
</evidence>
<protein>
    <recommendedName>
        <fullName evidence="6">Small molecule binding protein</fullName>
    </recommendedName>
</protein>
<accession>A0A0R1QRU4</accession>
<dbReference type="AlphaFoldDB" id="A0A0R1QRU4"/>
<feature type="domain" description="Helix-turn-helix type 11" evidence="3">
    <location>
        <begin position="7"/>
        <end position="60"/>
    </location>
</feature>
<sequence>MLTSAERQSQIQMALADAKAPITATAFAKKFGVSRQTVVGDVALLRAQGTKLIATPRGYQFEDSATKTAVIVCKHTPEDAVKEMQIIIDHGGVVKDVMIDHPVYGQLRGSLEVASEQEIHLFHSRMLQHESHMLSELTDGVHLHTIGYENPEQITEIKQALRDAGFLYE</sequence>
<evidence type="ECO:0000256" key="1">
    <source>
        <dbReference type="PIRSR" id="PIRSR037847-1"/>
    </source>
</evidence>
<dbReference type="InterPro" id="IPR035922">
    <property type="entry name" value="3H_dom_sf"/>
</dbReference>
<dbReference type="InterPro" id="IPR013196">
    <property type="entry name" value="HTH_11"/>
</dbReference>
<organism evidence="4 5">
    <name type="scientific">Lacticaseibacillus manihotivorans DSM 13343 = JCM 12514</name>
    <dbReference type="NCBI Taxonomy" id="1423769"/>
    <lineage>
        <taxon>Bacteria</taxon>
        <taxon>Bacillati</taxon>
        <taxon>Bacillota</taxon>
        <taxon>Bacilli</taxon>
        <taxon>Lactobacillales</taxon>
        <taxon>Lactobacillaceae</taxon>
        <taxon>Lacticaseibacillus</taxon>
    </lineage>
</organism>
<dbReference type="Gene3D" id="3.30.1340.20">
    <property type="entry name" value="3H domain"/>
    <property type="match status" value="1"/>
</dbReference>
<keyword evidence="5" id="KW-1185">Reference proteome</keyword>
<dbReference type="InterPro" id="IPR026043">
    <property type="entry name" value="NadR"/>
</dbReference>
<comment type="caution">
    <text evidence="4">The sequence shown here is derived from an EMBL/GenBank/DDBJ whole genome shotgun (WGS) entry which is preliminary data.</text>
</comment>
<dbReference type="InterPro" id="IPR004173">
    <property type="entry name" value="3H_domain"/>
</dbReference>
<dbReference type="Gene3D" id="1.10.10.10">
    <property type="entry name" value="Winged helix-like DNA-binding domain superfamily/Winged helix DNA-binding domain"/>
    <property type="match status" value="1"/>
</dbReference>
<reference evidence="4 5" key="1">
    <citation type="journal article" date="2015" name="Genome Announc.">
        <title>Expanding the biotechnology potential of lactobacilli through comparative genomics of 213 strains and associated genera.</title>
        <authorList>
            <person name="Sun Z."/>
            <person name="Harris H.M."/>
            <person name="McCann A."/>
            <person name="Guo C."/>
            <person name="Argimon S."/>
            <person name="Zhang W."/>
            <person name="Yang X."/>
            <person name="Jeffery I.B."/>
            <person name="Cooney J.C."/>
            <person name="Kagawa T.F."/>
            <person name="Liu W."/>
            <person name="Song Y."/>
            <person name="Salvetti E."/>
            <person name="Wrobel A."/>
            <person name="Rasinkangas P."/>
            <person name="Parkhill J."/>
            <person name="Rea M.C."/>
            <person name="O'Sullivan O."/>
            <person name="Ritari J."/>
            <person name="Douillard F.P."/>
            <person name="Paul Ross R."/>
            <person name="Yang R."/>
            <person name="Briner A.E."/>
            <person name="Felis G.E."/>
            <person name="de Vos W.M."/>
            <person name="Barrangou R."/>
            <person name="Klaenhammer T.R."/>
            <person name="Caufield P.W."/>
            <person name="Cui Y."/>
            <person name="Zhang H."/>
            <person name="O'Toole P.W."/>
        </authorList>
    </citation>
    <scope>NUCLEOTIDE SEQUENCE [LARGE SCALE GENOMIC DNA]</scope>
    <source>
        <strain evidence="4 5">DSM 13343</strain>
    </source>
</reference>
<dbReference type="PANTHER" id="PTHR40068">
    <property type="entry name" value="TRANSCRIPTION REPRESSOR NIAR-RELATED"/>
    <property type="match status" value="1"/>
</dbReference>
<dbReference type="GO" id="GO:0046872">
    <property type="term" value="F:metal ion binding"/>
    <property type="evidence" value="ECO:0007669"/>
    <property type="project" value="UniProtKB-KW"/>
</dbReference>
<evidence type="ECO:0008006" key="6">
    <source>
        <dbReference type="Google" id="ProtNLM"/>
    </source>
</evidence>
<feature type="binding site" evidence="1">
    <location>
        <position position="83"/>
    </location>
    <ligand>
        <name>Ni(2+)</name>
        <dbReference type="ChEBI" id="CHEBI:49786"/>
    </ligand>
</feature>
<dbReference type="EMBL" id="AZEU01000098">
    <property type="protein sequence ID" value="KRL47398.1"/>
    <property type="molecule type" value="Genomic_DNA"/>
</dbReference>
<feature type="binding site" evidence="1">
    <location>
        <position position="144"/>
    </location>
    <ligand>
        <name>Ni(2+)</name>
        <dbReference type="ChEBI" id="CHEBI:49786"/>
    </ligand>
</feature>
<dbReference type="InterPro" id="IPR036390">
    <property type="entry name" value="WH_DNA-bd_sf"/>
</dbReference>
<dbReference type="OrthoDB" id="9792661at2"/>
<dbReference type="RefSeq" id="WP_054717196.1">
    <property type="nucleotide sequence ID" value="NZ_AZEU01000098.1"/>
</dbReference>
<evidence type="ECO:0000313" key="5">
    <source>
        <dbReference type="Proteomes" id="UP000051790"/>
    </source>
</evidence>
<gene>
    <name evidence="4" type="ORF">FD01_GL000259</name>
</gene>
<keyword evidence="1" id="KW-0533">Nickel</keyword>
<dbReference type="Pfam" id="PF02829">
    <property type="entry name" value="3H"/>
    <property type="match status" value="1"/>
</dbReference>
<feature type="binding site" evidence="1">
    <location>
        <position position="75"/>
    </location>
    <ligand>
        <name>Ni(2+)</name>
        <dbReference type="ChEBI" id="CHEBI:49786"/>
    </ligand>
</feature>
<name>A0A0R1QRU4_9LACO</name>
<dbReference type="InterPro" id="IPR036388">
    <property type="entry name" value="WH-like_DNA-bd_sf"/>
</dbReference>
<dbReference type="Pfam" id="PF08279">
    <property type="entry name" value="HTH_11"/>
    <property type="match status" value="1"/>
</dbReference>
<evidence type="ECO:0000259" key="3">
    <source>
        <dbReference type="Pfam" id="PF08279"/>
    </source>
</evidence>
<dbReference type="SUPFAM" id="SSF75500">
    <property type="entry name" value="Putative transcriptional regulator TM1602, C-terminal domain"/>
    <property type="match status" value="1"/>
</dbReference>
<feature type="domain" description="3H" evidence="2">
    <location>
        <begin position="71"/>
        <end position="167"/>
    </location>
</feature>
<evidence type="ECO:0000259" key="2">
    <source>
        <dbReference type="Pfam" id="PF02829"/>
    </source>
</evidence>
<keyword evidence="1" id="KW-0479">Metal-binding</keyword>
<dbReference type="PIRSF" id="PIRSF037847">
    <property type="entry name" value="NiaR"/>
    <property type="match status" value="1"/>
</dbReference>
<dbReference type="Proteomes" id="UP000051790">
    <property type="component" value="Unassembled WGS sequence"/>
</dbReference>
<dbReference type="PATRIC" id="fig|1423769.4.peg.280"/>
<proteinExistence type="predicted"/>
<feature type="binding site" evidence="1">
    <location>
        <position position="142"/>
    </location>
    <ligand>
        <name>Ni(2+)</name>
        <dbReference type="ChEBI" id="CHEBI:49786"/>
    </ligand>
</feature>